<name>A0ABW1KPW7_9ACTN</name>
<accession>A0ABW1KPW7</accession>
<dbReference type="EMBL" id="JBHSPR010000069">
    <property type="protein sequence ID" value="MFC6022908.1"/>
    <property type="molecule type" value="Genomic_DNA"/>
</dbReference>
<evidence type="ECO:0000313" key="1">
    <source>
        <dbReference type="EMBL" id="MFC6022908.1"/>
    </source>
</evidence>
<gene>
    <name evidence="1" type="ORF">ACFP2T_42990</name>
</gene>
<dbReference type="RefSeq" id="WP_377432779.1">
    <property type="nucleotide sequence ID" value="NZ_JBHSPR010000069.1"/>
</dbReference>
<dbReference type="Proteomes" id="UP001596203">
    <property type="component" value="Unassembled WGS sequence"/>
</dbReference>
<organism evidence="1 2">
    <name type="scientific">Plantactinospora solaniradicis</name>
    <dbReference type="NCBI Taxonomy" id="1723736"/>
    <lineage>
        <taxon>Bacteria</taxon>
        <taxon>Bacillati</taxon>
        <taxon>Actinomycetota</taxon>
        <taxon>Actinomycetes</taxon>
        <taxon>Micromonosporales</taxon>
        <taxon>Micromonosporaceae</taxon>
        <taxon>Plantactinospora</taxon>
    </lineage>
</organism>
<evidence type="ECO:0000313" key="2">
    <source>
        <dbReference type="Proteomes" id="UP001596203"/>
    </source>
</evidence>
<comment type="caution">
    <text evidence="1">The sequence shown here is derived from an EMBL/GenBank/DDBJ whole genome shotgun (WGS) entry which is preliminary data.</text>
</comment>
<sequence length="65" mass="6706">MGSVKVRMSPLVVEFSDAAAEWAGVVTRQGVDDDVQDAAEFDGVRAASEGAAAVCRVEQPVIGIA</sequence>
<keyword evidence="2" id="KW-1185">Reference proteome</keyword>
<reference evidence="2" key="1">
    <citation type="journal article" date="2019" name="Int. J. Syst. Evol. Microbiol.">
        <title>The Global Catalogue of Microorganisms (GCM) 10K type strain sequencing project: providing services to taxonomists for standard genome sequencing and annotation.</title>
        <authorList>
            <consortium name="The Broad Institute Genomics Platform"/>
            <consortium name="The Broad Institute Genome Sequencing Center for Infectious Disease"/>
            <person name="Wu L."/>
            <person name="Ma J."/>
        </authorList>
    </citation>
    <scope>NUCLEOTIDE SEQUENCE [LARGE SCALE GENOMIC DNA]</scope>
    <source>
        <strain evidence="2">ZS-35-S2</strain>
    </source>
</reference>
<proteinExistence type="predicted"/>
<protein>
    <submittedName>
        <fullName evidence="1">Uncharacterized protein</fullName>
    </submittedName>
</protein>